<dbReference type="GO" id="GO:1904680">
    <property type="term" value="F:peptide transmembrane transporter activity"/>
    <property type="evidence" value="ECO:0007669"/>
    <property type="project" value="TreeGrafter"/>
</dbReference>
<dbReference type="PANTHER" id="PTHR30290">
    <property type="entry name" value="PERIPLASMIC BINDING COMPONENT OF ABC TRANSPORTER"/>
    <property type="match status" value="1"/>
</dbReference>
<organism evidence="3 4">
    <name type="scientific">Candidatus Berkelbacteria bacterium CG10_big_fil_rev_8_21_14_0_10_41_12</name>
    <dbReference type="NCBI Taxonomy" id="1974513"/>
    <lineage>
        <taxon>Bacteria</taxon>
        <taxon>Candidatus Berkelbacteria</taxon>
    </lineage>
</organism>
<accession>A0A2M6WX12</accession>
<evidence type="ECO:0000313" key="4">
    <source>
        <dbReference type="Proteomes" id="UP000228596"/>
    </source>
</evidence>
<comment type="caution">
    <text evidence="3">The sequence shown here is derived from an EMBL/GenBank/DDBJ whole genome shotgun (WGS) entry which is preliminary data.</text>
</comment>
<reference evidence="4" key="1">
    <citation type="submission" date="2017-09" db="EMBL/GenBank/DDBJ databases">
        <title>Depth-based differentiation of microbial function through sediment-hosted aquifers and enrichment of novel symbionts in the deep terrestrial subsurface.</title>
        <authorList>
            <person name="Probst A.J."/>
            <person name="Ladd B."/>
            <person name="Jarett J.K."/>
            <person name="Geller-Mcgrath D.E."/>
            <person name="Sieber C.M.K."/>
            <person name="Emerson J.B."/>
            <person name="Anantharaman K."/>
            <person name="Thomas B.C."/>
            <person name="Malmstrom R."/>
            <person name="Stieglmeier M."/>
            <person name="Klingl A."/>
            <person name="Woyke T."/>
            <person name="Ryan C.M."/>
            <person name="Banfield J.F."/>
        </authorList>
    </citation>
    <scope>NUCLEOTIDE SEQUENCE [LARGE SCALE GENOMIC DNA]</scope>
</reference>
<dbReference type="Gene3D" id="3.40.190.10">
    <property type="entry name" value="Periplasmic binding protein-like II"/>
    <property type="match status" value="3"/>
</dbReference>
<protein>
    <recommendedName>
        <fullName evidence="2">Solute-binding protein family 5 domain-containing protein</fullName>
    </recommendedName>
</protein>
<dbReference type="SUPFAM" id="SSF53850">
    <property type="entry name" value="Periplasmic binding protein-like II"/>
    <property type="match status" value="1"/>
</dbReference>
<evidence type="ECO:0000256" key="1">
    <source>
        <dbReference type="SAM" id="Phobius"/>
    </source>
</evidence>
<feature type="transmembrane region" description="Helical" evidence="1">
    <location>
        <begin position="33"/>
        <end position="51"/>
    </location>
</feature>
<evidence type="ECO:0000313" key="3">
    <source>
        <dbReference type="EMBL" id="PIT97345.1"/>
    </source>
</evidence>
<dbReference type="AlphaFoldDB" id="A0A2M6WX12"/>
<keyword evidence="1" id="KW-0472">Membrane</keyword>
<evidence type="ECO:0000259" key="2">
    <source>
        <dbReference type="Pfam" id="PF00496"/>
    </source>
</evidence>
<dbReference type="Gene3D" id="3.10.105.10">
    <property type="entry name" value="Dipeptide-binding Protein, Domain 3"/>
    <property type="match status" value="1"/>
</dbReference>
<proteinExistence type="predicted"/>
<keyword evidence="1" id="KW-0812">Transmembrane</keyword>
<feature type="domain" description="Solute-binding protein family 5" evidence="2">
    <location>
        <begin position="159"/>
        <end position="268"/>
    </location>
</feature>
<dbReference type="InterPro" id="IPR000914">
    <property type="entry name" value="SBP_5_dom"/>
</dbReference>
<dbReference type="GO" id="GO:0015833">
    <property type="term" value="P:peptide transport"/>
    <property type="evidence" value="ECO:0007669"/>
    <property type="project" value="TreeGrafter"/>
</dbReference>
<gene>
    <name evidence="3" type="ORF">COT77_01860</name>
</gene>
<sequence length="448" mass="50091">MDIPLRHFWRVKPQSVVSTVKNWKAVFSTVEKVVIGLLIAVIVFTVIGWISQLTGGHAVVPRVGGSVEIGTVAPDGPGGVELGRLTQSGLVKTDLSGNILPDLSKNWTISDDKLTYLFELEDKISSSDIMMGFEKRPADFPNIKPKVTSLSGIKITLSEPQAGFLSDLAKPIFPLGPYKIGKQTDKEIRLTRNENYFSQKAYLDQITIKLYADQNALQDAANSGKIDIAYDLDKIPNKWNKKIYNTSTVPMLFVNTSKSYFKKAGARTTLLEGKKPSGFNSIDVLEVNTDPNRFDPDYLKLKKAWKDAGLEVKERQEDVKTALTGSLLERDYDVLYIVLDQGYDRDPYKFYNSTQRSGTGQNFAELGDAEIDKATEESRTIIDPVKRNEKYDEIFKQVADSGVSKVYKPIQLILAYNTRIKGIAPVSCITKSDIFCIASGWYIRTQKK</sequence>
<name>A0A2M6WX12_9BACT</name>
<dbReference type="Proteomes" id="UP000228596">
    <property type="component" value="Unassembled WGS sequence"/>
</dbReference>
<dbReference type="EMBL" id="PEZV01000017">
    <property type="protein sequence ID" value="PIT97345.1"/>
    <property type="molecule type" value="Genomic_DNA"/>
</dbReference>
<dbReference type="InterPro" id="IPR039424">
    <property type="entry name" value="SBP_5"/>
</dbReference>
<dbReference type="Pfam" id="PF00496">
    <property type="entry name" value="SBP_bac_5"/>
    <property type="match status" value="1"/>
</dbReference>
<keyword evidence="1" id="KW-1133">Transmembrane helix</keyword>